<dbReference type="Proteomes" id="UP000005640">
    <property type="component" value="Chromosome 11"/>
</dbReference>
<feature type="region of interest" description="Disordered" evidence="1">
    <location>
        <begin position="73"/>
        <end position="101"/>
    </location>
</feature>
<proteinExistence type="evidence at protein level"/>
<evidence type="ECO:0000313" key="3">
    <source>
        <dbReference type="Proteomes" id="UP000005640"/>
    </source>
</evidence>
<gene>
    <name evidence="2" type="primary">MFRP</name>
</gene>
<dbReference type="ExpressionAtlas" id="A0A0U1RQG2">
    <property type="expression patterns" value="baseline and differential"/>
</dbReference>
<dbReference type="Bgee" id="ENSG00000235718">
    <property type="expression patterns" value="Expressed in primordial germ cell in gonad and 24 other cell types or tissues"/>
</dbReference>
<keyword evidence="4" id="KW-1267">Proteomics identification</keyword>
<evidence type="ECO:0007829" key="4">
    <source>
        <dbReference type="PeptideAtlas" id="A0A0U1RQG2"/>
    </source>
</evidence>
<reference evidence="2" key="5">
    <citation type="submission" date="2025-09" db="UniProtKB">
        <authorList>
            <consortium name="Ensembl"/>
        </authorList>
    </citation>
    <scope>IDENTIFICATION</scope>
</reference>
<dbReference type="Ensembl" id="ENST00000634542.1">
    <property type="protein sequence ID" value="ENSP00000488979.1"/>
    <property type="gene ID" value="ENSG00000235718.9"/>
</dbReference>
<dbReference type="HGNC" id="HGNC:18121">
    <property type="gene designation" value="MFRP"/>
</dbReference>
<sequence>MKDFSDVILCMEATESSKVGVLEGYGQTAASPGSVSSCSPACSSCCLGCWWPSSWPSCRLHPHLGRPIAHCLPEALPRPPPPPPSPPLRQLGPLKGSRSQA</sequence>
<feature type="compositionally biased region" description="Pro residues" evidence="1">
    <location>
        <begin position="76"/>
        <end position="87"/>
    </location>
</feature>
<dbReference type="GeneTree" id="ENSGT00940000154525"/>
<reference evidence="2 3" key="1">
    <citation type="journal article" date="2001" name="Nature">
        <title>Initial sequencing and analysis of the human genome.</title>
        <authorList>
            <consortium name="International Human Genome Sequencing Consortium"/>
            <person name="Lander E.S."/>
            <person name="Linton L.M."/>
            <person name="Birren B."/>
            <person name="Nusbaum C."/>
            <person name="Zody M.C."/>
            <person name="Baldwin J."/>
            <person name="Devon K."/>
            <person name="Dewar K."/>
            <person name="Doyle M."/>
            <person name="FitzHugh W."/>
            <person name="Funke R."/>
            <person name="Gage D."/>
            <person name="Harris K."/>
            <person name="Heaford A."/>
            <person name="Howland J."/>
            <person name="Kann L."/>
            <person name="Lehoczky J."/>
            <person name="LeVine R."/>
            <person name="McEwan P."/>
            <person name="McKernan K."/>
            <person name="Meldrim J."/>
            <person name="Mesirov J.P."/>
            <person name="Miranda C."/>
            <person name="Morris W."/>
            <person name="Naylor J."/>
            <person name="Raymond C."/>
            <person name="Rosetti M."/>
            <person name="Santos R."/>
            <person name="Sheridan A."/>
            <person name="Sougnez C."/>
            <person name="Stange-Thomann N."/>
            <person name="Stojanovic N."/>
            <person name="Subramanian A."/>
            <person name="Wyman D."/>
            <person name="Rogers J."/>
            <person name="Sulston J."/>
            <person name="Ainscough R."/>
            <person name="Beck S."/>
            <person name="Bentley D."/>
            <person name="Burton J."/>
            <person name="Clee C."/>
            <person name="Carter N."/>
            <person name="Coulson A."/>
            <person name="Deadman R."/>
            <person name="Deloukas P."/>
            <person name="Dunham A."/>
            <person name="Dunham I."/>
            <person name="Durbin R."/>
            <person name="French L."/>
            <person name="Grafham D."/>
            <person name="Gregory S."/>
            <person name="Hubbard T."/>
            <person name="Humphray S."/>
            <person name="Hunt A."/>
            <person name="Jones M."/>
            <person name="Lloyd C."/>
            <person name="McMurray A."/>
            <person name="Matthews L."/>
            <person name="Mercer S."/>
            <person name="Milne S."/>
            <person name="Mullikin J.C."/>
            <person name="Mungall A."/>
            <person name="Plumb R."/>
            <person name="Ross M."/>
            <person name="Shownkeen R."/>
            <person name="Sims S."/>
            <person name="Waterston R.H."/>
            <person name="Wilson R.K."/>
            <person name="Hillier L.W."/>
            <person name="McPherson J.D."/>
            <person name="Marra M.A."/>
            <person name="Mardis E.R."/>
            <person name="Fulton L.A."/>
            <person name="Chinwalla A.T."/>
            <person name="Pepin K.H."/>
            <person name="Gish W.R."/>
            <person name="Chissoe S.L."/>
            <person name="Wendl M.C."/>
            <person name="Delehaunty K.D."/>
            <person name="Miner T.L."/>
            <person name="Delehaunty A."/>
            <person name="Kramer J.B."/>
            <person name="Cook L.L."/>
            <person name="Fulton R.S."/>
            <person name="Johnson D.L."/>
            <person name="Minx P.J."/>
            <person name="Clifton S.W."/>
            <person name="Hawkins T."/>
            <person name="Branscomb E."/>
            <person name="Predki P."/>
            <person name="Richardson P."/>
            <person name="Wenning S."/>
            <person name="Slezak T."/>
            <person name="Doggett N."/>
            <person name="Cheng J.F."/>
            <person name="Olsen A."/>
            <person name="Lucas S."/>
            <person name="Elkin C."/>
            <person name="Uberbacher E."/>
            <person name="Frazier M."/>
            <person name="Gibbs R.A."/>
            <person name="Muzny D.M."/>
            <person name="Scherer S.E."/>
            <person name="Bouck J.B."/>
            <person name="Sodergren E.J."/>
            <person name="Worley K.C."/>
            <person name="Rives C.M."/>
            <person name="Gorrell J.H."/>
            <person name="Metzker M.L."/>
            <person name="Naylor S.L."/>
            <person name="Kucherlapati R.S."/>
            <person name="Nelson D.L."/>
            <person name="Weinstock G.M."/>
            <person name="Sakaki Y."/>
            <person name="Fujiyama A."/>
            <person name="Hattori M."/>
            <person name="Yada T."/>
            <person name="Toyoda A."/>
            <person name="Itoh T."/>
            <person name="Kawagoe C."/>
            <person name="Watanabe H."/>
            <person name="Totoki Y."/>
            <person name="Taylor T."/>
            <person name="Weissenbach J."/>
            <person name="Heilig R."/>
            <person name="Saurin W."/>
            <person name="Artiguenave F."/>
            <person name="Brottier P."/>
            <person name="Bruls T."/>
            <person name="Pelletier E."/>
            <person name="Robert C."/>
            <person name="Wincker P."/>
            <person name="Smith D.R."/>
            <person name="Doucette-Stamm L."/>
            <person name="Rubenfield M."/>
            <person name="Weinstock K."/>
            <person name="Lee H.M."/>
            <person name="Dubois J."/>
            <person name="Rosenthal A."/>
            <person name="Platzer M."/>
            <person name="Nyakatura G."/>
            <person name="Taudien S."/>
            <person name="Rump A."/>
            <person name="Yang H."/>
            <person name="Yu J."/>
            <person name="Wang J."/>
            <person name="Huang G."/>
            <person name="Gu J."/>
            <person name="Hood L."/>
            <person name="Rowen L."/>
            <person name="Madan A."/>
            <person name="Qin S."/>
            <person name="Davis R.W."/>
            <person name="Federspiel N.A."/>
            <person name="Abola A.P."/>
            <person name="Proctor M.J."/>
            <person name="Myers R.M."/>
            <person name="Schmutz J."/>
            <person name="Dickson M."/>
            <person name="Grimwood J."/>
            <person name="Cox D.R."/>
            <person name="Olson M.V."/>
            <person name="Kaul R."/>
            <person name="Raymond C."/>
            <person name="Shimizu N."/>
            <person name="Kawasaki K."/>
            <person name="Minoshima S."/>
            <person name="Evans G.A."/>
            <person name="Athanasiou M."/>
            <person name="Schultz R."/>
            <person name="Roe B.A."/>
            <person name="Chen F."/>
            <person name="Pan H."/>
            <person name="Ramser J."/>
            <person name="Lehrach H."/>
            <person name="Reinhardt R."/>
            <person name="McCombie W.R."/>
            <person name="de la Bastide M."/>
            <person name="Dedhia N."/>
            <person name="Blocker H."/>
            <person name="Hornischer K."/>
            <person name="Nordsiek G."/>
            <person name="Agarwala R."/>
            <person name="Aravind L."/>
            <person name="Bailey J.A."/>
            <person name="Bateman A."/>
            <person name="Batzoglou S."/>
            <person name="Birney E."/>
            <person name="Bork P."/>
            <person name="Brown D.G."/>
            <person name="Burge C.B."/>
            <person name="Cerutti L."/>
            <person name="Chen H.C."/>
            <person name="Church D."/>
            <person name="Clamp M."/>
            <person name="Copley R.R."/>
            <person name="Doerks T."/>
            <person name="Eddy S.R."/>
            <person name="Eichler E.E."/>
            <person name="Furey T.S."/>
            <person name="Galagan J."/>
            <person name="Gilbert J.G."/>
            <person name="Harmon C."/>
            <person name="Hayashizaki Y."/>
            <person name="Haussler D."/>
            <person name="Hermjakob H."/>
            <person name="Hokamp K."/>
            <person name="Jang W."/>
            <person name="Johnson L.S."/>
            <person name="Jones T.A."/>
            <person name="Kasif S."/>
            <person name="Kaspryzk A."/>
            <person name="Kennedy S."/>
            <person name="Kent W.J."/>
            <person name="Kitts P."/>
            <person name="Koonin E.V."/>
            <person name="Korf I."/>
            <person name="Kulp D."/>
            <person name="Lancet D."/>
            <person name="Lowe T.M."/>
            <person name="McLysaght A."/>
            <person name="Mikkelsen T."/>
            <person name="Moran J.V."/>
            <person name="Mulder N."/>
            <person name="Pollara V.J."/>
            <person name="Ponting C.P."/>
            <person name="Schuler G."/>
            <person name="Schultz J."/>
            <person name="Slater G."/>
            <person name="Smit A.F."/>
            <person name="Stupka E."/>
            <person name="Szustakowski J."/>
            <person name="Thierry-Mieg D."/>
            <person name="Thierry-Mieg J."/>
            <person name="Wagner L."/>
            <person name="Wallis J."/>
            <person name="Wheeler R."/>
            <person name="Williams A."/>
            <person name="Wolf Y.I."/>
            <person name="Wolfe K.H."/>
            <person name="Yang S.P."/>
            <person name="Yeh R.F."/>
            <person name="Collins F."/>
            <person name="Guyer M.S."/>
            <person name="Peterson J."/>
            <person name="Felsenfeld A."/>
            <person name="Wetterstrand K.A."/>
            <person name="Patrinos A."/>
            <person name="Morgan M.J."/>
            <person name="de Jong P."/>
            <person name="Catanese J.J."/>
            <person name="Osoegawa K."/>
            <person name="Shizuya H."/>
            <person name="Choi S."/>
            <person name="Chen Y.J."/>
        </authorList>
    </citation>
    <scope>NUCLEOTIDE SEQUENCE [LARGE SCALE GENOMIC DNA]</scope>
</reference>
<dbReference type="AlphaFoldDB" id="A0A0U1RQG2"/>
<accession>A0A0U1RQG2</accession>
<name>A0A0U1RQG2_HUMAN</name>
<keyword evidence="3" id="KW-1185">Reference proteome</keyword>
<evidence type="ECO:0000256" key="1">
    <source>
        <dbReference type="SAM" id="MobiDB-lite"/>
    </source>
</evidence>
<reference evidence="2 3" key="2">
    <citation type="journal article" date="2004" name="Nature">
        <title>Finishing the euchromatic sequence of the human genome.</title>
        <authorList>
            <consortium name="International Human Genome Sequencing Consortium"/>
        </authorList>
    </citation>
    <scope>NUCLEOTIDE SEQUENCE [LARGE SCALE GENOMIC DNA]</scope>
</reference>
<organism evidence="2 3">
    <name type="scientific">Homo sapiens</name>
    <name type="common">Human</name>
    <dbReference type="NCBI Taxonomy" id="9606"/>
    <lineage>
        <taxon>Eukaryota</taxon>
        <taxon>Metazoa</taxon>
        <taxon>Chordata</taxon>
        <taxon>Craniata</taxon>
        <taxon>Vertebrata</taxon>
        <taxon>Euteleostomi</taxon>
        <taxon>Mammalia</taxon>
        <taxon>Eutheria</taxon>
        <taxon>Euarchontoglires</taxon>
        <taxon>Primates</taxon>
        <taxon>Haplorrhini</taxon>
        <taxon>Catarrhini</taxon>
        <taxon>Hominidae</taxon>
        <taxon>Homo</taxon>
    </lineage>
</organism>
<reference evidence="2 3" key="3">
    <citation type="journal article" date="2006" name="Nature">
        <title>Human chromosome 11 DNA sequence and analysis including novel gene identification.</title>
        <authorList>
            <person name="Taylor T.D."/>
            <person name="Noguchi H."/>
            <person name="Totoki Y."/>
            <person name="Toyoda A."/>
            <person name="Kuroki Y."/>
            <person name="Dewar K."/>
            <person name="Lloyd C."/>
            <person name="Itoh T."/>
            <person name="Takeda T."/>
            <person name="Kim D.W."/>
            <person name="She X."/>
            <person name="Barlow K.F."/>
            <person name="Bloom T."/>
            <person name="Bruford E."/>
            <person name="Chang J.L."/>
            <person name="Cuomo C.A."/>
            <person name="Eichler E."/>
            <person name="FitzGerald M.G."/>
            <person name="Jaffe D.B."/>
            <person name="LaButti K."/>
            <person name="Nicol R."/>
            <person name="Park H.S."/>
            <person name="Seaman C."/>
            <person name="Sougnez C."/>
            <person name="Yang X."/>
            <person name="Zimmer A.R."/>
            <person name="Zody M.C."/>
            <person name="Birren B.W."/>
            <person name="Nusbaum C."/>
            <person name="Fujiyama A."/>
            <person name="Hattori M."/>
            <person name="Rogers J."/>
            <person name="Lander E.S."/>
            <person name="Sakaki Y."/>
        </authorList>
    </citation>
    <scope>NUCLEOTIDE SEQUENCE [LARGE SCALE GENOMIC DNA]</scope>
</reference>
<reference evidence="2" key="4">
    <citation type="submission" date="2025-08" db="UniProtKB">
        <authorList>
            <consortium name="Ensembl"/>
        </authorList>
    </citation>
    <scope>IDENTIFICATION</scope>
</reference>
<dbReference type="OrthoDB" id="9991628at2759"/>
<dbReference type="OpenTargets" id="ENSG00000235718"/>
<dbReference type="VEuPathDB" id="HostDB:ENSG00000235718"/>
<evidence type="ECO:0000313" key="2">
    <source>
        <dbReference type="Ensembl" id="ENSP00000488979.1"/>
    </source>
</evidence>
<protein>
    <submittedName>
        <fullName evidence="2">Membrane frizzled-related protein</fullName>
    </submittedName>
</protein>
<dbReference type="EMBL" id="AP003396">
    <property type="status" value="NOT_ANNOTATED_CDS"/>
    <property type="molecule type" value="Genomic_DNA"/>
</dbReference>